<sequence>MKNVLLTLIAVLCLAISSFGQAERITTINGKKYIIHTVEPGNTLYSISKTYAVDTYFIIQENQFLKEGLKVGQELKIPLARQSKSESKFAPELRGDYLIHEVQKKETLYSLSKKYGIEIKDVIDNNPQAAQGIKVGQQLKIPTNKSTAADKDHLKPAIDAIKAAAKPSKPTKIIHQVEQGETLYSLAKRYGVTMQAIIDANSGLIDGIKAGTSIIIPNKEADDDDESSLPQNDLNNQREEYPKSDKSSSYYENPVQPGFSGYKPGLNKSTGSFKVAILLPFLASEEGDQSDFSRNKIALEFYQGAVLALDSLERLGLNTQVLVYDTKKDAMHVKRLLENPALSDVNLFIGPMFRSPLEQVVEHAERIGAHVVCPVPQSNKVLFNHPNVSKIHVNVFTQASLLGKYTATQHSNAKVIVINKEGQDAKANRLAQNFKKTYFKFLPGGNIFGTDTLATLVTNGYEFPEMESFLDNTRPNIVFTPSSDPVLASGLLTHLKGYSKEYKIQVMGLEPWLGMDEIDTRNKNDLSLTVSSSHYINYEDRSTLQFIKGHRKKFKSDPGEFTHLGFDVTFYYLKGMLQNGTLFLEELNSDTNTTSTKFSMLRISNTSGFENKAAYILSYDNYKIKVLN</sequence>
<dbReference type="SMART" id="SM00257">
    <property type="entry name" value="LysM"/>
    <property type="match status" value="3"/>
</dbReference>
<evidence type="ECO:0000256" key="1">
    <source>
        <dbReference type="SAM" id="MobiDB-lite"/>
    </source>
</evidence>
<name>A0A5C6VBX5_9FLAO</name>
<evidence type="ECO:0000256" key="2">
    <source>
        <dbReference type="SAM" id="SignalP"/>
    </source>
</evidence>
<comment type="caution">
    <text evidence="4">The sequence shown here is derived from an EMBL/GenBank/DDBJ whole genome shotgun (WGS) entry which is preliminary data.</text>
</comment>
<dbReference type="Proteomes" id="UP000321168">
    <property type="component" value="Unassembled WGS sequence"/>
</dbReference>
<feature type="domain" description="LysM" evidence="3">
    <location>
        <begin position="34"/>
        <end position="77"/>
    </location>
</feature>
<dbReference type="SUPFAM" id="SSF53822">
    <property type="entry name" value="Periplasmic binding protein-like I"/>
    <property type="match status" value="1"/>
</dbReference>
<dbReference type="InterPro" id="IPR036779">
    <property type="entry name" value="LysM_dom_sf"/>
</dbReference>
<feature type="chain" id="PRO_5022805405" evidence="2">
    <location>
        <begin position="23"/>
        <end position="628"/>
    </location>
</feature>
<dbReference type="InterPro" id="IPR018392">
    <property type="entry name" value="LysM"/>
</dbReference>
<evidence type="ECO:0000313" key="4">
    <source>
        <dbReference type="EMBL" id="TXC81986.1"/>
    </source>
</evidence>
<dbReference type="InterPro" id="IPR028082">
    <property type="entry name" value="Peripla_BP_I"/>
</dbReference>
<dbReference type="PROSITE" id="PS51782">
    <property type="entry name" value="LYSM"/>
    <property type="match status" value="3"/>
</dbReference>
<keyword evidence="2" id="KW-0732">Signal</keyword>
<accession>A0A5C6VBX5</accession>
<keyword evidence="5" id="KW-1185">Reference proteome</keyword>
<dbReference type="PANTHER" id="PTHR33734">
    <property type="entry name" value="LYSM DOMAIN-CONTAINING GPI-ANCHORED PROTEIN 2"/>
    <property type="match status" value="1"/>
</dbReference>
<dbReference type="SUPFAM" id="SSF54106">
    <property type="entry name" value="LysM domain"/>
    <property type="match status" value="3"/>
</dbReference>
<feature type="domain" description="LysM" evidence="3">
    <location>
        <begin position="173"/>
        <end position="216"/>
    </location>
</feature>
<feature type="region of interest" description="Disordered" evidence="1">
    <location>
        <begin position="219"/>
        <end position="254"/>
    </location>
</feature>
<organism evidence="4 5">
    <name type="scientific">Luteibaculum oceani</name>
    <dbReference type="NCBI Taxonomy" id="1294296"/>
    <lineage>
        <taxon>Bacteria</taxon>
        <taxon>Pseudomonadati</taxon>
        <taxon>Bacteroidota</taxon>
        <taxon>Flavobacteriia</taxon>
        <taxon>Flavobacteriales</taxon>
        <taxon>Luteibaculaceae</taxon>
        <taxon>Luteibaculum</taxon>
    </lineage>
</organism>
<dbReference type="EMBL" id="VORB01000002">
    <property type="protein sequence ID" value="TXC81986.1"/>
    <property type="molecule type" value="Genomic_DNA"/>
</dbReference>
<evidence type="ECO:0000259" key="3">
    <source>
        <dbReference type="PROSITE" id="PS51782"/>
    </source>
</evidence>
<dbReference type="OrthoDB" id="2149800at2"/>
<dbReference type="Gene3D" id="3.10.350.10">
    <property type="entry name" value="LysM domain"/>
    <property type="match status" value="3"/>
</dbReference>
<feature type="compositionally biased region" description="Basic and acidic residues" evidence="1">
    <location>
        <begin position="236"/>
        <end position="246"/>
    </location>
</feature>
<feature type="signal peptide" evidence="2">
    <location>
        <begin position="1"/>
        <end position="22"/>
    </location>
</feature>
<dbReference type="AlphaFoldDB" id="A0A5C6VBX5"/>
<dbReference type="CDD" id="cd00118">
    <property type="entry name" value="LysM"/>
    <property type="match status" value="3"/>
</dbReference>
<evidence type="ECO:0000313" key="5">
    <source>
        <dbReference type="Proteomes" id="UP000321168"/>
    </source>
</evidence>
<protein>
    <submittedName>
        <fullName evidence="4">LysM peptidoglycan-binding domain-containing protein</fullName>
    </submittedName>
</protein>
<dbReference type="Pfam" id="PF01476">
    <property type="entry name" value="LysM"/>
    <property type="match status" value="3"/>
</dbReference>
<dbReference type="Gene3D" id="3.40.50.2300">
    <property type="match status" value="2"/>
</dbReference>
<proteinExistence type="predicted"/>
<gene>
    <name evidence="4" type="ORF">FRX97_02530</name>
</gene>
<reference evidence="4 5" key="1">
    <citation type="submission" date="2019-08" db="EMBL/GenBank/DDBJ databases">
        <title>Genome of Luteibaculum oceani JCM 18817.</title>
        <authorList>
            <person name="Bowman J.P."/>
        </authorList>
    </citation>
    <scope>NUCLEOTIDE SEQUENCE [LARGE SCALE GENOMIC DNA]</scope>
    <source>
        <strain evidence="4 5">JCM 18817</strain>
    </source>
</reference>
<feature type="domain" description="LysM" evidence="3">
    <location>
        <begin position="98"/>
        <end position="141"/>
    </location>
</feature>
<dbReference type="RefSeq" id="WP_147013060.1">
    <property type="nucleotide sequence ID" value="NZ_VORB01000002.1"/>
</dbReference>
<dbReference type="PANTHER" id="PTHR33734:SF22">
    <property type="entry name" value="MEMBRANE-BOUND LYTIC MUREIN TRANSGLYCOSYLASE D"/>
    <property type="match status" value="1"/>
</dbReference>